<dbReference type="InterPro" id="IPR003660">
    <property type="entry name" value="HAMP_dom"/>
</dbReference>
<dbReference type="Pfam" id="PF00015">
    <property type="entry name" value="MCPsignal"/>
    <property type="match status" value="1"/>
</dbReference>
<feature type="domain" description="HAMP" evidence="6">
    <location>
        <begin position="317"/>
        <end position="369"/>
    </location>
</feature>
<comment type="caution">
    <text evidence="7">The sequence shown here is derived from an EMBL/GenBank/DDBJ whole genome shotgun (WGS) entry which is preliminary data.</text>
</comment>
<accession>A0A7Z8KMS7</accession>
<keyword evidence="8" id="KW-1185">Reference proteome</keyword>
<proteinExistence type="inferred from homology"/>
<sequence>MPNEGNIMEIKKVLKLNNIPLKQKMMVSFGLVILLMAIIGYIGYSGINSVNHDIEHIVTEHASAAVIANEMSTASEMSMRGVSSYLAGEEDGKAMFEEGLADMKVSQEQLDTLLDEPEDRETLATISTMMVDFEETGYSLMDAHDQNVIQRDTGMGMMEGADAAGEPFMELAKEKGDTTALDLVWAQAMAFNDYLITGEAEEKDNFDEIGAEIKALDNYEDYREFYEEFEPAGLAVFEQYGLYLEADAAEKVAYSEFESDSEQLTSELATLTESQEAQINEVSEEAYADSNNALYLLVILLVGAMLVAVAAGVYISNNITSSVGKMLDATKKIADGDLTITLDDESTDELGQLSEAINSMGGRLRSLVGQIQTASYTMTRQLQGNSSEMETMAAASEQIFESISLIVKGTNNQSSRTEEVSHAMSDMTGTIQEIATNAQQAAVDANNANNLAEEIGSTSRELSAMMQRIEQAVGNSANVISDLDEKSMRIGEIVSLITNIADQTNLLALNAAIEAARAGEHGRGFAVVADEVRKLAEDSGSAAQQIADLIHEIQEGTEHAVSSMKNGTDEVATGVASIEQTSGAIGDIVSSIAGVTIMIQDIAAAAEEQSASIEEITSAIEEVADISNQSAAGSECVSDAINDQNKGVQGFAVSIKALAEKADELEKATSMFQIEERL</sequence>
<dbReference type="Gene3D" id="1.10.287.950">
    <property type="entry name" value="Methyl-accepting chemotaxis protein"/>
    <property type="match status" value="1"/>
</dbReference>
<comment type="similarity">
    <text evidence="2">Belongs to the methyl-accepting chemotaxis (MCP) protein family.</text>
</comment>
<dbReference type="PROSITE" id="PS50111">
    <property type="entry name" value="CHEMOTAXIS_TRANSDUC_2"/>
    <property type="match status" value="1"/>
</dbReference>
<dbReference type="InterPro" id="IPR004089">
    <property type="entry name" value="MCPsignal_dom"/>
</dbReference>
<protein>
    <submittedName>
        <fullName evidence="7">Methyl-accepting chemotaxis protein</fullName>
    </submittedName>
</protein>
<keyword evidence="4" id="KW-0812">Transmembrane</keyword>
<dbReference type="PANTHER" id="PTHR32089:SF112">
    <property type="entry name" value="LYSOZYME-LIKE PROTEIN-RELATED"/>
    <property type="match status" value="1"/>
</dbReference>
<evidence type="ECO:0000256" key="1">
    <source>
        <dbReference type="ARBA" id="ARBA00023224"/>
    </source>
</evidence>
<dbReference type="InterPro" id="IPR024478">
    <property type="entry name" value="HlyB_4HB_MCP"/>
</dbReference>
<evidence type="ECO:0000256" key="3">
    <source>
        <dbReference type="PROSITE-ProRule" id="PRU00284"/>
    </source>
</evidence>
<evidence type="ECO:0000259" key="5">
    <source>
        <dbReference type="PROSITE" id="PS50111"/>
    </source>
</evidence>
<dbReference type="AlphaFoldDB" id="A0A7Z8KMS7"/>
<evidence type="ECO:0000259" key="6">
    <source>
        <dbReference type="PROSITE" id="PS50885"/>
    </source>
</evidence>
<dbReference type="Pfam" id="PF12729">
    <property type="entry name" value="4HB_MCP_1"/>
    <property type="match status" value="1"/>
</dbReference>
<dbReference type="FunFam" id="1.10.287.950:FF:000001">
    <property type="entry name" value="Methyl-accepting chemotaxis sensory transducer"/>
    <property type="match status" value="1"/>
</dbReference>
<dbReference type="Pfam" id="PF00672">
    <property type="entry name" value="HAMP"/>
    <property type="match status" value="1"/>
</dbReference>
<dbReference type="PANTHER" id="PTHR32089">
    <property type="entry name" value="METHYL-ACCEPTING CHEMOTAXIS PROTEIN MCPB"/>
    <property type="match status" value="1"/>
</dbReference>
<feature type="transmembrane region" description="Helical" evidence="4">
    <location>
        <begin position="25"/>
        <end position="44"/>
    </location>
</feature>
<dbReference type="SMART" id="SM00283">
    <property type="entry name" value="MA"/>
    <property type="match status" value="1"/>
</dbReference>
<feature type="transmembrane region" description="Helical" evidence="4">
    <location>
        <begin position="293"/>
        <end position="316"/>
    </location>
</feature>
<dbReference type="SUPFAM" id="SSF58104">
    <property type="entry name" value="Methyl-accepting chemotaxis protein (MCP) signaling domain"/>
    <property type="match status" value="1"/>
</dbReference>
<keyword evidence="4" id="KW-0472">Membrane</keyword>
<evidence type="ECO:0000313" key="7">
    <source>
        <dbReference type="EMBL" id="TQD25015.1"/>
    </source>
</evidence>
<reference evidence="7 8" key="1">
    <citation type="submission" date="2019-06" db="EMBL/GenBank/DDBJ databases">
        <title>Draft genome sequence of Methanolobus vulcani B1d.</title>
        <authorList>
            <person name="Creighbaum A.J."/>
            <person name="Ticak T."/>
            <person name="Hariraju D."/>
            <person name="Arivett B.A."/>
            <person name="Ferguson D.J.Jr."/>
        </authorList>
    </citation>
    <scope>NUCLEOTIDE SEQUENCE [LARGE SCALE GENOMIC DNA]</scope>
    <source>
        <strain evidence="7 8">B1d</strain>
    </source>
</reference>
<dbReference type="GO" id="GO:0007165">
    <property type="term" value="P:signal transduction"/>
    <property type="evidence" value="ECO:0007669"/>
    <property type="project" value="UniProtKB-KW"/>
</dbReference>
<evidence type="ECO:0000313" key="8">
    <source>
        <dbReference type="Proteomes" id="UP000319335"/>
    </source>
</evidence>
<evidence type="ECO:0000256" key="2">
    <source>
        <dbReference type="ARBA" id="ARBA00029447"/>
    </source>
</evidence>
<dbReference type="EMBL" id="VIAQ01000015">
    <property type="protein sequence ID" value="TQD25015.1"/>
    <property type="molecule type" value="Genomic_DNA"/>
</dbReference>
<feature type="domain" description="Methyl-accepting transducer" evidence="5">
    <location>
        <begin position="388"/>
        <end position="624"/>
    </location>
</feature>
<name>A0A7Z8KMS7_9EURY</name>
<gene>
    <name evidence="7" type="ORF">FKV42_08105</name>
</gene>
<dbReference type="Proteomes" id="UP000319335">
    <property type="component" value="Unassembled WGS sequence"/>
</dbReference>
<dbReference type="Gene3D" id="6.10.340.10">
    <property type="match status" value="1"/>
</dbReference>
<evidence type="ECO:0000256" key="4">
    <source>
        <dbReference type="SAM" id="Phobius"/>
    </source>
</evidence>
<dbReference type="CDD" id="cd11386">
    <property type="entry name" value="MCP_signal"/>
    <property type="match status" value="1"/>
</dbReference>
<keyword evidence="1 3" id="KW-0807">Transducer</keyword>
<dbReference type="GO" id="GO:0016020">
    <property type="term" value="C:membrane"/>
    <property type="evidence" value="ECO:0007669"/>
    <property type="project" value="InterPro"/>
</dbReference>
<dbReference type="SMART" id="SM00304">
    <property type="entry name" value="HAMP"/>
    <property type="match status" value="2"/>
</dbReference>
<dbReference type="PROSITE" id="PS50885">
    <property type="entry name" value="HAMP"/>
    <property type="match status" value="1"/>
</dbReference>
<organism evidence="7 8">
    <name type="scientific">Methanolobus vulcani</name>
    <dbReference type="NCBI Taxonomy" id="38026"/>
    <lineage>
        <taxon>Archaea</taxon>
        <taxon>Methanobacteriati</taxon>
        <taxon>Methanobacteriota</taxon>
        <taxon>Stenosarchaea group</taxon>
        <taxon>Methanomicrobia</taxon>
        <taxon>Methanosarcinales</taxon>
        <taxon>Methanosarcinaceae</taxon>
        <taxon>Methanolobus</taxon>
    </lineage>
</organism>
<keyword evidence="4" id="KW-1133">Transmembrane helix</keyword>
<dbReference type="CDD" id="cd06225">
    <property type="entry name" value="HAMP"/>
    <property type="match status" value="1"/>
</dbReference>